<organism evidence="1 2">
    <name type="scientific">Candolleomyces aberdarensis</name>
    <dbReference type="NCBI Taxonomy" id="2316362"/>
    <lineage>
        <taxon>Eukaryota</taxon>
        <taxon>Fungi</taxon>
        <taxon>Dikarya</taxon>
        <taxon>Basidiomycota</taxon>
        <taxon>Agaricomycotina</taxon>
        <taxon>Agaricomycetes</taxon>
        <taxon>Agaricomycetidae</taxon>
        <taxon>Agaricales</taxon>
        <taxon>Agaricineae</taxon>
        <taxon>Psathyrellaceae</taxon>
        <taxon>Candolleomyces</taxon>
    </lineage>
</organism>
<dbReference type="OrthoDB" id="10418865at2759"/>
<reference evidence="1 2" key="1">
    <citation type="submission" date="2019-01" db="EMBL/GenBank/DDBJ databases">
        <title>Draft genome sequence of Psathyrella aberdarensis IHI B618.</title>
        <authorList>
            <person name="Buettner E."/>
            <person name="Kellner H."/>
        </authorList>
    </citation>
    <scope>NUCLEOTIDE SEQUENCE [LARGE SCALE GENOMIC DNA]</scope>
    <source>
        <strain evidence="1 2">IHI B618</strain>
    </source>
</reference>
<sequence length="402" mass="45752">MDSPQNSPGEDSSDEIQPTPAEIMKELRTPTLWQTWRDPTWKKYMAKLDLQMQQLLFHHRKMTKRAVVEPELQKAIEDTTQLLLDLKLKHSEKVKQKGFWWSKQSLARSIGTTFADTLALLKEFHSESKAKALLQQMTEDQQNIAAKKAQGAIVAVQSENPPEAGNLITDRTAHPMASGLRFGGNNTIYVNHAPQQFPIPVRLGERWASSSSAESPTAVRSPIDMWEILTVTNALWLLEGVVEWLETVDRHHCVYWLSDGTDIQRALVMLHLAKTWAAYAAPGFTLSFWDQTVRQNIKSALVASMGQDLCGSFDAFDEQWERHRIPKTLGVPFESMEEQVAALLLRAYESIPHIQRKAILIMVDGLECCTSRSVIIRTIHAASDQIKRLKSREVMSRKHWFM</sequence>
<protein>
    <submittedName>
        <fullName evidence="1">Uncharacterized protein</fullName>
    </submittedName>
</protein>
<dbReference type="Proteomes" id="UP000290288">
    <property type="component" value="Unassembled WGS sequence"/>
</dbReference>
<dbReference type="EMBL" id="SDEE01001150">
    <property type="protein sequence ID" value="RXW12699.1"/>
    <property type="molecule type" value="Genomic_DNA"/>
</dbReference>
<keyword evidence="2" id="KW-1185">Reference proteome</keyword>
<comment type="caution">
    <text evidence="1">The sequence shown here is derived from an EMBL/GenBank/DDBJ whole genome shotgun (WGS) entry which is preliminary data.</text>
</comment>
<evidence type="ECO:0000313" key="2">
    <source>
        <dbReference type="Proteomes" id="UP000290288"/>
    </source>
</evidence>
<name>A0A4Q2D1C8_9AGAR</name>
<proteinExistence type="predicted"/>
<evidence type="ECO:0000313" key="1">
    <source>
        <dbReference type="EMBL" id="RXW12699.1"/>
    </source>
</evidence>
<dbReference type="AlphaFoldDB" id="A0A4Q2D1C8"/>
<gene>
    <name evidence="1" type="ORF">EST38_g13154</name>
</gene>
<accession>A0A4Q2D1C8</accession>